<feature type="compositionally biased region" description="Acidic residues" evidence="1">
    <location>
        <begin position="119"/>
        <end position="131"/>
    </location>
</feature>
<proteinExistence type="predicted"/>
<feature type="region of interest" description="Disordered" evidence="1">
    <location>
        <begin position="68"/>
        <end position="143"/>
    </location>
</feature>
<protein>
    <submittedName>
        <fullName evidence="2">Uncharacterized protein</fullName>
    </submittedName>
</protein>
<dbReference type="RefSeq" id="XP_022471933.1">
    <property type="nucleotide sequence ID" value="XM_022621507.1"/>
</dbReference>
<evidence type="ECO:0000313" key="3">
    <source>
        <dbReference type="Proteomes" id="UP000176998"/>
    </source>
</evidence>
<comment type="caution">
    <text evidence="2">The sequence shown here is derived from an EMBL/GenBank/DDBJ whole genome shotgun (WGS) entry which is preliminary data.</text>
</comment>
<evidence type="ECO:0000256" key="1">
    <source>
        <dbReference type="SAM" id="MobiDB-lite"/>
    </source>
</evidence>
<keyword evidence="3" id="KW-1185">Reference proteome</keyword>
<name>A0A1G4B061_9PEZI</name>
<evidence type="ECO:0000313" key="2">
    <source>
        <dbReference type="EMBL" id="OHE94771.1"/>
    </source>
</evidence>
<gene>
    <name evidence="2" type="ORF">CORC01_09878</name>
</gene>
<feature type="compositionally biased region" description="Basic and acidic residues" evidence="1">
    <location>
        <begin position="80"/>
        <end position="92"/>
    </location>
</feature>
<sequence length="237" mass="25722">MWRQCPYGLIVDSAPTAACLEGYSHYQEPLRCRILLVKTSSLTARYPAWPDSHEHAAYMSPGSLCFDTFPAPGAPPPRSAAERSEDERDGRRTGWCVAAAAAAAPPPPPPPNLSWEGFLYDDDDDGDDPEDPLPLPPPPAVSREYGQDRRVDRVAQAPNADAQASLTGLSGCITTLPSSGPGFQLYHQLTSPHVVSLPRLHRNGRSDKFWGIARVGGRVLNSSQGPLLLLNQTHLRP</sequence>
<dbReference type="EMBL" id="MJBS01000093">
    <property type="protein sequence ID" value="OHE94771.1"/>
    <property type="molecule type" value="Genomic_DNA"/>
</dbReference>
<organism evidence="2 3">
    <name type="scientific">Colletotrichum orchidophilum</name>
    <dbReference type="NCBI Taxonomy" id="1209926"/>
    <lineage>
        <taxon>Eukaryota</taxon>
        <taxon>Fungi</taxon>
        <taxon>Dikarya</taxon>
        <taxon>Ascomycota</taxon>
        <taxon>Pezizomycotina</taxon>
        <taxon>Sordariomycetes</taxon>
        <taxon>Hypocreomycetidae</taxon>
        <taxon>Glomerellales</taxon>
        <taxon>Glomerellaceae</taxon>
        <taxon>Colletotrichum</taxon>
    </lineage>
</organism>
<dbReference type="AlphaFoldDB" id="A0A1G4B061"/>
<dbReference type="Proteomes" id="UP000176998">
    <property type="component" value="Unassembled WGS sequence"/>
</dbReference>
<accession>A0A1G4B061</accession>
<dbReference type="GeneID" id="34563017"/>
<reference evidence="2 3" key="1">
    <citation type="submission" date="2016-09" db="EMBL/GenBank/DDBJ databases">
        <authorList>
            <person name="Capua I."/>
            <person name="De Benedictis P."/>
            <person name="Joannis T."/>
            <person name="Lombin L.H."/>
            <person name="Cattoli G."/>
        </authorList>
    </citation>
    <scope>NUCLEOTIDE SEQUENCE [LARGE SCALE GENOMIC DNA]</scope>
    <source>
        <strain evidence="2 3">IMI 309357</strain>
    </source>
</reference>